<dbReference type="EMBL" id="LCCW01000038">
    <property type="protein sequence ID" value="KKS40677.1"/>
    <property type="molecule type" value="Genomic_DNA"/>
</dbReference>
<dbReference type="AlphaFoldDB" id="A0A0G0YVN7"/>
<proteinExistence type="predicted"/>
<comment type="caution">
    <text evidence="2">The sequence shown here is derived from an EMBL/GenBank/DDBJ whole genome shotgun (WGS) entry which is preliminary data.</text>
</comment>
<dbReference type="Pfam" id="PF07963">
    <property type="entry name" value="N_methyl"/>
    <property type="match status" value="1"/>
</dbReference>
<name>A0A0G0YVN7_9BACT</name>
<evidence type="ECO:0008006" key="4">
    <source>
        <dbReference type="Google" id="ProtNLM"/>
    </source>
</evidence>
<dbReference type="PROSITE" id="PS00409">
    <property type="entry name" value="PROKAR_NTER_METHYL"/>
    <property type="match status" value="1"/>
</dbReference>
<dbReference type="InterPro" id="IPR012902">
    <property type="entry name" value="N_methyl_site"/>
</dbReference>
<protein>
    <recommendedName>
        <fullName evidence="4">Prepilin-type N-terminal cleavage/methylation domain-containing protein</fullName>
    </recommendedName>
</protein>
<accession>A0A0G0YVN7</accession>
<organism evidence="2 3">
    <name type="scientific">Candidatus Kuenenbacteria bacterium GW2011_GWA2_42_15</name>
    <dbReference type="NCBI Taxonomy" id="1618677"/>
    <lineage>
        <taxon>Bacteria</taxon>
        <taxon>Candidatus Kueneniibacteriota</taxon>
    </lineage>
</organism>
<evidence type="ECO:0000256" key="1">
    <source>
        <dbReference type="SAM" id="Phobius"/>
    </source>
</evidence>
<evidence type="ECO:0000313" key="3">
    <source>
        <dbReference type="Proteomes" id="UP000034516"/>
    </source>
</evidence>
<feature type="transmembrane region" description="Helical" evidence="1">
    <location>
        <begin position="12"/>
        <end position="37"/>
    </location>
</feature>
<keyword evidence="1" id="KW-1133">Transmembrane helix</keyword>
<reference evidence="2 3" key="1">
    <citation type="journal article" date="2015" name="Nature">
        <title>rRNA introns, odd ribosomes, and small enigmatic genomes across a large radiation of phyla.</title>
        <authorList>
            <person name="Brown C.T."/>
            <person name="Hug L.A."/>
            <person name="Thomas B.C."/>
            <person name="Sharon I."/>
            <person name="Castelle C.J."/>
            <person name="Singh A."/>
            <person name="Wilkins M.J."/>
            <person name="Williams K.H."/>
            <person name="Banfield J.F."/>
        </authorList>
    </citation>
    <scope>NUCLEOTIDE SEQUENCE [LARGE SCALE GENOMIC DNA]</scope>
</reference>
<evidence type="ECO:0000313" key="2">
    <source>
        <dbReference type="EMBL" id="KKS40677.1"/>
    </source>
</evidence>
<gene>
    <name evidence="2" type="ORF">UV02_C0038G0003</name>
</gene>
<sequence>MRRRPSKNQTGFTLLEMTIALGIFVILFTSTLGIYTYSIKAEQRTIQISKLQKEAQFIMEIIAKKIRSGKLDYAFYVTPINPAGVSTLALLDSSGNPTVFKFESQNIKVCTTSCALGSNFFDIPPADVVVASLKFFIEPVANPFTTINEPPTEFPKVTIVIDLENTRYGHTRHLVVQQTVPQRLAGF</sequence>
<dbReference type="Proteomes" id="UP000034516">
    <property type="component" value="Unassembled WGS sequence"/>
</dbReference>
<dbReference type="NCBIfam" id="TIGR02532">
    <property type="entry name" value="IV_pilin_GFxxxE"/>
    <property type="match status" value="1"/>
</dbReference>
<keyword evidence="1" id="KW-0812">Transmembrane</keyword>
<keyword evidence="1" id="KW-0472">Membrane</keyword>